<dbReference type="Proteomes" id="UP001497535">
    <property type="component" value="Unassembled WGS sequence"/>
</dbReference>
<sequence length="69" mass="7730">MFLTISDQLNITFYSQLGYCSSFLFPVKIGCSRSVNPSLPLNIPFISSSNIQKKIPSVPLYFIPIWAAD</sequence>
<evidence type="ECO:0000313" key="1">
    <source>
        <dbReference type="EMBL" id="CAK5096516.1"/>
    </source>
</evidence>
<dbReference type="EMBL" id="CAVMJV010000099">
    <property type="protein sequence ID" value="CAK5096516.1"/>
    <property type="molecule type" value="Genomic_DNA"/>
</dbReference>
<reference evidence="1" key="1">
    <citation type="submission" date="2023-11" db="EMBL/GenBank/DDBJ databases">
        <authorList>
            <person name="Poullet M."/>
        </authorList>
    </citation>
    <scope>NUCLEOTIDE SEQUENCE</scope>
    <source>
        <strain evidence="1">E1834</strain>
    </source>
</reference>
<accession>A0ACB1AQS8</accession>
<gene>
    <name evidence="1" type="ORF">MENTE1834_LOCUS41144</name>
</gene>
<proteinExistence type="predicted"/>
<organism evidence="1 2">
    <name type="scientific">Meloidogyne enterolobii</name>
    <name type="common">Root-knot nematode worm</name>
    <name type="synonym">Meloidogyne mayaguensis</name>
    <dbReference type="NCBI Taxonomy" id="390850"/>
    <lineage>
        <taxon>Eukaryota</taxon>
        <taxon>Metazoa</taxon>
        <taxon>Ecdysozoa</taxon>
        <taxon>Nematoda</taxon>
        <taxon>Chromadorea</taxon>
        <taxon>Rhabditida</taxon>
        <taxon>Tylenchina</taxon>
        <taxon>Tylenchomorpha</taxon>
        <taxon>Tylenchoidea</taxon>
        <taxon>Meloidogynidae</taxon>
        <taxon>Meloidogyninae</taxon>
        <taxon>Meloidogyne</taxon>
    </lineage>
</organism>
<keyword evidence="2" id="KW-1185">Reference proteome</keyword>
<evidence type="ECO:0000313" key="2">
    <source>
        <dbReference type="Proteomes" id="UP001497535"/>
    </source>
</evidence>
<protein>
    <submittedName>
        <fullName evidence="1">Uncharacterized protein</fullName>
    </submittedName>
</protein>
<comment type="caution">
    <text evidence="1">The sequence shown here is derived from an EMBL/GenBank/DDBJ whole genome shotgun (WGS) entry which is preliminary data.</text>
</comment>
<name>A0ACB1AQS8_MELEN</name>